<protein>
    <submittedName>
        <fullName evidence="2">Uncharacterized protein</fullName>
    </submittedName>
</protein>
<evidence type="ECO:0000256" key="1">
    <source>
        <dbReference type="SAM" id="MobiDB-lite"/>
    </source>
</evidence>
<comment type="caution">
    <text evidence="2">The sequence shown here is derived from an EMBL/GenBank/DDBJ whole genome shotgun (WGS) entry which is preliminary data.</text>
</comment>
<proteinExistence type="predicted"/>
<name>A0A7D9IHT6_PARCT</name>
<accession>A0A7D9IHT6</accession>
<evidence type="ECO:0000313" key="2">
    <source>
        <dbReference type="EMBL" id="CAB4007298.1"/>
    </source>
</evidence>
<gene>
    <name evidence="2" type="ORF">PACLA_8A026821</name>
</gene>
<dbReference type="Proteomes" id="UP001152795">
    <property type="component" value="Unassembled WGS sequence"/>
</dbReference>
<evidence type="ECO:0000313" key="3">
    <source>
        <dbReference type="Proteomes" id="UP001152795"/>
    </source>
</evidence>
<organism evidence="2 3">
    <name type="scientific">Paramuricea clavata</name>
    <name type="common">Red gorgonian</name>
    <name type="synonym">Violescent sea-whip</name>
    <dbReference type="NCBI Taxonomy" id="317549"/>
    <lineage>
        <taxon>Eukaryota</taxon>
        <taxon>Metazoa</taxon>
        <taxon>Cnidaria</taxon>
        <taxon>Anthozoa</taxon>
        <taxon>Octocorallia</taxon>
        <taxon>Malacalcyonacea</taxon>
        <taxon>Plexauridae</taxon>
        <taxon>Paramuricea</taxon>
    </lineage>
</organism>
<feature type="region of interest" description="Disordered" evidence="1">
    <location>
        <begin position="38"/>
        <end position="68"/>
    </location>
</feature>
<keyword evidence="3" id="KW-1185">Reference proteome</keyword>
<sequence length="68" mass="7328">MAITSLSAEQRKSKENYKILTKKKLNKSVEFGIPELAPPGLNGAVNNGTQPRSFAAIASGSNEDNECY</sequence>
<dbReference type="EMBL" id="CACRXK020005755">
    <property type="protein sequence ID" value="CAB4007298.1"/>
    <property type="molecule type" value="Genomic_DNA"/>
</dbReference>
<reference evidence="2" key="1">
    <citation type="submission" date="2020-04" db="EMBL/GenBank/DDBJ databases">
        <authorList>
            <person name="Alioto T."/>
            <person name="Alioto T."/>
            <person name="Gomez Garrido J."/>
        </authorList>
    </citation>
    <scope>NUCLEOTIDE SEQUENCE</scope>
    <source>
        <strain evidence="2">A484AB</strain>
    </source>
</reference>
<dbReference type="AlphaFoldDB" id="A0A7D9IHT6"/>